<organism evidence="2 3">
    <name type="scientific">Acidihalobacter prosperus</name>
    <dbReference type="NCBI Taxonomy" id="160660"/>
    <lineage>
        <taxon>Bacteria</taxon>
        <taxon>Pseudomonadati</taxon>
        <taxon>Pseudomonadota</taxon>
        <taxon>Gammaproteobacteria</taxon>
        <taxon>Chromatiales</taxon>
        <taxon>Ectothiorhodospiraceae</taxon>
        <taxon>Acidihalobacter</taxon>
    </lineage>
</organism>
<dbReference type="EMBL" id="JQSG02000001">
    <property type="protein sequence ID" value="OBS10404.1"/>
    <property type="molecule type" value="Genomic_DNA"/>
</dbReference>
<keyword evidence="3" id="KW-1185">Reference proteome</keyword>
<dbReference type="Proteomes" id="UP000029273">
    <property type="component" value="Unassembled WGS sequence"/>
</dbReference>
<dbReference type="RefSeq" id="WP_082954336.1">
    <property type="nucleotide sequence ID" value="NZ_JQSG02000001.1"/>
</dbReference>
<gene>
    <name evidence="2" type="ORF">Thpro_020120</name>
</gene>
<evidence type="ECO:0000313" key="3">
    <source>
        <dbReference type="Proteomes" id="UP000029273"/>
    </source>
</evidence>
<protein>
    <submittedName>
        <fullName evidence="2">DUF4845 domain-containing protein</fullName>
    </submittedName>
</protein>
<keyword evidence="1" id="KW-0812">Transmembrane</keyword>
<proteinExistence type="predicted"/>
<dbReference type="AlphaFoldDB" id="A0A1A6C778"/>
<reference evidence="2 3" key="1">
    <citation type="journal article" date="2014" name="Genome Announc.">
        <title>Draft Genome Sequence of the Iron-Oxidizing, Acidophilic, and Halotolerant 'Thiobacillus prosperus' Type Strain DSM 5130.</title>
        <authorList>
            <person name="Ossandon F.J."/>
            <person name="Cardenas J.P."/>
            <person name="Corbett M."/>
            <person name="Quatrini R."/>
            <person name="Holmes D.S."/>
            <person name="Watkin E."/>
        </authorList>
    </citation>
    <scope>NUCLEOTIDE SEQUENCE [LARGE SCALE GENOMIC DNA]</scope>
    <source>
        <strain evidence="2 3">DSM 5130</strain>
    </source>
</reference>
<evidence type="ECO:0000313" key="2">
    <source>
        <dbReference type="EMBL" id="OBS10404.1"/>
    </source>
</evidence>
<accession>A0A1A6C778</accession>
<evidence type="ECO:0000256" key="1">
    <source>
        <dbReference type="SAM" id="Phobius"/>
    </source>
</evidence>
<sequence length="128" mass="14540">MQGRRKQQGVSIASMLVVAAILGVLFVIGVRLFPVYMDYYSVRSIMNEVAHSPGIGKKDYLQVWDAINTRFDINNIDDVHRDDFKMKTVGNETTITISYVVRRHLLANIDGLIIFKHSVHYEHTGSSD</sequence>
<dbReference type="OrthoDB" id="5734946at2"/>
<keyword evidence="1" id="KW-0472">Membrane</keyword>
<comment type="caution">
    <text evidence="2">The sequence shown here is derived from an EMBL/GenBank/DDBJ whole genome shotgun (WGS) entry which is preliminary data.</text>
</comment>
<feature type="transmembrane region" description="Helical" evidence="1">
    <location>
        <begin position="12"/>
        <end position="37"/>
    </location>
</feature>
<dbReference type="STRING" id="160660.BJI67_09480"/>
<keyword evidence="1" id="KW-1133">Transmembrane helix</keyword>
<dbReference type="Pfam" id="PF16137">
    <property type="entry name" value="DUF4845"/>
    <property type="match status" value="1"/>
</dbReference>
<name>A0A1A6C778_9GAMM</name>
<dbReference type="InterPro" id="IPR032314">
    <property type="entry name" value="DUF4845"/>
</dbReference>